<comment type="caution">
    <text evidence="2">The sequence shown here is derived from an EMBL/GenBank/DDBJ whole genome shotgun (WGS) entry which is preliminary data.</text>
</comment>
<keyword evidence="1" id="KW-0732">Signal</keyword>
<dbReference type="InterPro" id="IPR036514">
    <property type="entry name" value="SGNH_hydro_sf"/>
</dbReference>
<dbReference type="Pfam" id="PF00657">
    <property type="entry name" value="Lipase_GDSL"/>
    <property type="match status" value="1"/>
</dbReference>
<feature type="chain" id="PRO_5047162858" evidence="1">
    <location>
        <begin position="22"/>
        <end position="373"/>
    </location>
</feature>
<dbReference type="InterPro" id="IPR001087">
    <property type="entry name" value="GDSL"/>
</dbReference>
<dbReference type="PANTHER" id="PTHR21325">
    <property type="entry name" value="PHOSPHOLIPASE B, PLB1"/>
    <property type="match status" value="1"/>
</dbReference>
<protein>
    <submittedName>
        <fullName evidence="2">Uncharacterized protein</fullName>
    </submittedName>
</protein>
<evidence type="ECO:0000313" key="2">
    <source>
        <dbReference type="EMBL" id="GAA5804904.1"/>
    </source>
</evidence>
<proteinExistence type="predicted"/>
<reference evidence="2 3" key="1">
    <citation type="submission" date="2024-04" db="EMBL/GenBank/DDBJ databases">
        <title>genome sequences of Mucor flavus KT1a and Helicostylum pulchrum KT1b strains isolation_sourced from the surface of a dry-aged beef.</title>
        <authorList>
            <person name="Toyotome T."/>
            <person name="Hosono M."/>
            <person name="Torimaru M."/>
            <person name="Fukuda K."/>
            <person name="Mikami N."/>
        </authorList>
    </citation>
    <scope>NUCLEOTIDE SEQUENCE [LARGE SCALE GENOMIC DNA]</scope>
    <source>
        <strain evidence="2 3">KT1b</strain>
    </source>
</reference>
<dbReference type="EMBL" id="BAABUJ010000039">
    <property type="protein sequence ID" value="GAA5804904.1"/>
    <property type="molecule type" value="Genomic_DNA"/>
</dbReference>
<dbReference type="Gene3D" id="3.40.50.1110">
    <property type="entry name" value="SGNH hydrolase"/>
    <property type="match status" value="1"/>
</dbReference>
<sequence length="373" mass="41158">MRFHLAALTLATTLFFSGTQAGTAPSIDKCPALAPRSKPATSISDLRPDDIKIVAALGDSIMAGFAAKGIQDNTIINIKNLMENRGVSYGAGGDAGAVTVPNFIKKYSPKLKGSSVSDHLVEICFGPICPPLQYRPFKDVLNAAQSGGLAMNLDSELDYLLPTMRLMPGINYKNDWKMINIQIGSNDQCASCIDAFIPLLTPELYGKHVTAAIERIRKNVPRVLINLIGTFNVTQVYTVTENQDYCKPFQGSDFIINSVECPCALIKKYRPKMDLVSAGYTQQLKNIYEKYKPMQTDSFGVMFSPANIDISSFPVNGLSNIDCFHPSTLGHQYVAKSLWNTMFVPLANKPTVMRWKDDLEVYCPTEVDRFQLV</sequence>
<gene>
    <name evidence="2" type="ORF">HPULCUR_010413</name>
</gene>
<name>A0ABP9YD68_9FUNG</name>
<organism evidence="2 3">
    <name type="scientific">Helicostylum pulchrum</name>
    <dbReference type="NCBI Taxonomy" id="562976"/>
    <lineage>
        <taxon>Eukaryota</taxon>
        <taxon>Fungi</taxon>
        <taxon>Fungi incertae sedis</taxon>
        <taxon>Mucoromycota</taxon>
        <taxon>Mucoromycotina</taxon>
        <taxon>Mucoromycetes</taxon>
        <taxon>Mucorales</taxon>
        <taxon>Mucorineae</taxon>
        <taxon>Mucoraceae</taxon>
        <taxon>Helicostylum</taxon>
    </lineage>
</organism>
<evidence type="ECO:0000256" key="1">
    <source>
        <dbReference type="SAM" id="SignalP"/>
    </source>
</evidence>
<dbReference type="Proteomes" id="UP001476247">
    <property type="component" value="Unassembled WGS sequence"/>
</dbReference>
<feature type="signal peptide" evidence="1">
    <location>
        <begin position="1"/>
        <end position="21"/>
    </location>
</feature>
<dbReference type="InterPro" id="IPR038885">
    <property type="entry name" value="PLB1"/>
</dbReference>
<accession>A0ABP9YD68</accession>
<evidence type="ECO:0000313" key="3">
    <source>
        <dbReference type="Proteomes" id="UP001476247"/>
    </source>
</evidence>
<keyword evidence="3" id="KW-1185">Reference proteome</keyword>
<dbReference type="SUPFAM" id="SSF52266">
    <property type="entry name" value="SGNH hydrolase"/>
    <property type="match status" value="1"/>
</dbReference>
<dbReference type="PANTHER" id="PTHR21325:SF31">
    <property type="entry name" value="GH22081P-RELATED"/>
    <property type="match status" value="1"/>
</dbReference>